<dbReference type="STRING" id="4072.A0A2G2YRD9"/>
<dbReference type="SMR" id="A0A2G2YRD9"/>
<name>A0A2G2YRD9_CAPAN</name>
<dbReference type="Proteomes" id="UP000222542">
    <property type="component" value="Unassembled WGS sequence"/>
</dbReference>
<protein>
    <submittedName>
        <fullName evidence="1">Uncharacterized protein</fullName>
    </submittedName>
</protein>
<dbReference type="Gramene" id="PHT72317">
    <property type="protein sequence ID" value="PHT72317"/>
    <property type="gene ID" value="T459_23102"/>
</dbReference>
<evidence type="ECO:0000313" key="1">
    <source>
        <dbReference type="EMBL" id="PHT72317.1"/>
    </source>
</evidence>
<proteinExistence type="predicted"/>
<reference evidence="1 2" key="2">
    <citation type="journal article" date="2017" name="Genome Biol.">
        <title>New reference genome sequences of hot pepper reveal the massive evolution of plant disease-resistance genes by retroduplication.</title>
        <authorList>
            <person name="Kim S."/>
            <person name="Park J."/>
            <person name="Yeom S.I."/>
            <person name="Kim Y.M."/>
            <person name="Seo E."/>
            <person name="Kim K.T."/>
            <person name="Kim M.S."/>
            <person name="Lee J.M."/>
            <person name="Cheong K."/>
            <person name="Shin H.S."/>
            <person name="Kim S.B."/>
            <person name="Han K."/>
            <person name="Lee J."/>
            <person name="Park M."/>
            <person name="Lee H.A."/>
            <person name="Lee H.Y."/>
            <person name="Lee Y."/>
            <person name="Oh S."/>
            <person name="Lee J.H."/>
            <person name="Choi E."/>
            <person name="Choi E."/>
            <person name="Lee S.E."/>
            <person name="Jeon J."/>
            <person name="Kim H."/>
            <person name="Choi G."/>
            <person name="Song H."/>
            <person name="Lee J."/>
            <person name="Lee S.C."/>
            <person name="Kwon J.K."/>
            <person name="Lee H.Y."/>
            <person name="Koo N."/>
            <person name="Hong Y."/>
            <person name="Kim R.W."/>
            <person name="Kang W.H."/>
            <person name="Huh J.H."/>
            <person name="Kang B.C."/>
            <person name="Yang T.J."/>
            <person name="Lee Y.H."/>
            <person name="Bennetzen J.L."/>
            <person name="Choi D."/>
        </authorList>
    </citation>
    <scope>NUCLEOTIDE SEQUENCE [LARGE SCALE GENOMIC DNA]</scope>
    <source>
        <strain evidence="2">cv. CM334</strain>
    </source>
</reference>
<sequence>MEALQAVKDMFPRMSNNELMDPVDNVVFSTDKNQLMLLKQKHRMLMNTLRQLEVPTITCREHHCSSSVAYVILNMKPLGIFFN</sequence>
<comment type="caution">
    <text evidence="1">The sequence shown here is derived from an EMBL/GenBank/DDBJ whole genome shotgun (WGS) entry which is preliminary data.</text>
</comment>
<reference evidence="1 2" key="1">
    <citation type="journal article" date="2014" name="Nat. Genet.">
        <title>Genome sequence of the hot pepper provides insights into the evolution of pungency in Capsicum species.</title>
        <authorList>
            <person name="Kim S."/>
            <person name="Park M."/>
            <person name="Yeom S.I."/>
            <person name="Kim Y.M."/>
            <person name="Lee J.M."/>
            <person name="Lee H.A."/>
            <person name="Seo E."/>
            <person name="Choi J."/>
            <person name="Cheong K."/>
            <person name="Kim K.T."/>
            <person name="Jung K."/>
            <person name="Lee G.W."/>
            <person name="Oh S.K."/>
            <person name="Bae C."/>
            <person name="Kim S.B."/>
            <person name="Lee H.Y."/>
            <person name="Kim S.Y."/>
            <person name="Kim M.S."/>
            <person name="Kang B.C."/>
            <person name="Jo Y.D."/>
            <person name="Yang H.B."/>
            <person name="Jeong H.J."/>
            <person name="Kang W.H."/>
            <person name="Kwon J.K."/>
            <person name="Shin C."/>
            <person name="Lim J.Y."/>
            <person name="Park J.H."/>
            <person name="Huh J.H."/>
            <person name="Kim J.S."/>
            <person name="Kim B.D."/>
            <person name="Cohen O."/>
            <person name="Paran I."/>
            <person name="Suh M.C."/>
            <person name="Lee S.B."/>
            <person name="Kim Y.K."/>
            <person name="Shin Y."/>
            <person name="Noh S.J."/>
            <person name="Park J."/>
            <person name="Seo Y.S."/>
            <person name="Kwon S.Y."/>
            <person name="Kim H.A."/>
            <person name="Park J.M."/>
            <person name="Kim H.J."/>
            <person name="Choi S.B."/>
            <person name="Bosland P.W."/>
            <person name="Reeves G."/>
            <person name="Jo S.H."/>
            <person name="Lee B.W."/>
            <person name="Cho H.T."/>
            <person name="Choi H.S."/>
            <person name="Lee M.S."/>
            <person name="Yu Y."/>
            <person name="Do Choi Y."/>
            <person name="Park B.S."/>
            <person name="van Deynze A."/>
            <person name="Ashrafi H."/>
            <person name="Hill T."/>
            <person name="Kim W.T."/>
            <person name="Pai H.S."/>
            <person name="Ahn H.K."/>
            <person name="Yeam I."/>
            <person name="Giovannoni J.J."/>
            <person name="Rose J.K."/>
            <person name="Sorensen I."/>
            <person name="Lee S.J."/>
            <person name="Kim R.W."/>
            <person name="Choi I.Y."/>
            <person name="Choi B.S."/>
            <person name="Lim J.S."/>
            <person name="Lee Y.H."/>
            <person name="Choi D."/>
        </authorList>
    </citation>
    <scope>NUCLEOTIDE SEQUENCE [LARGE SCALE GENOMIC DNA]</scope>
    <source>
        <strain evidence="2">cv. CM334</strain>
    </source>
</reference>
<evidence type="ECO:0000313" key="2">
    <source>
        <dbReference type="Proteomes" id="UP000222542"/>
    </source>
</evidence>
<organism evidence="1 2">
    <name type="scientific">Capsicum annuum</name>
    <name type="common">Capsicum pepper</name>
    <dbReference type="NCBI Taxonomy" id="4072"/>
    <lineage>
        <taxon>Eukaryota</taxon>
        <taxon>Viridiplantae</taxon>
        <taxon>Streptophyta</taxon>
        <taxon>Embryophyta</taxon>
        <taxon>Tracheophyta</taxon>
        <taxon>Spermatophyta</taxon>
        <taxon>Magnoliopsida</taxon>
        <taxon>eudicotyledons</taxon>
        <taxon>Gunneridae</taxon>
        <taxon>Pentapetalae</taxon>
        <taxon>asterids</taxon>
        <taxon>lamiids</taxon>
        <taxon>Solanales</taxon>
        <taxon>Solanaceae</taxon>
        <taxon>Solanoideae</taxon>
        <taxon>Capsiceae</taxon>
        <taxon>Capsicum</taxon>
    </lineage>
</organism>
<keyword evidence="2" id="KW-1185">Reference proteome</keyword>
<gene>
    <name evidence="1" type="ORF">T459_23102</name>
</gene>
<dbReference type="AlphaFoldDB" id="A0A2G2YRD9"/>
<dbReference type="EMBL" id="AYRZ02000009">
    <property type="protein sequence ID" value="PHT72317.1"/>
    <property type="molecule type" value="Genomic_DNA"/>
</dbReference>
<accession>A0A2G2YRD9</accession>